<sequence>MWSLALRCFRGVRTSLRERLIARELLFRNEQLEAEYRAQQYDGTETVFYPVSCFCAFYALGAILKGWSVDWSAFPSYSLDKQLIIVTLSFARTIPVIASTVSLLYYRLFRPSESRRLYAAHVTFFTYIVFFLISIGINDYVREKYVNIHPSKAPVGPGWPVMVNLVWLNACPWLRSIERATMILFSWSLSFACVMLGHGGQGDREDQMRLLLGILLPIALSLITSFNTERMQRRNFKTHSRTKSQLTFLVNCGHDIVLLAGLDATCIDASPHADRLLGESSLYGRHLSELIGITTATLSDLFDAALRDEPQNGKSKSTAPILKVKRFGQKESTGCGESKGKEGEEFCHCEVYVKVYSREPLLFLVCLKDVSERFREQVKLSSLVEAVGQQMGAMAWGCDLYQDATDPHKPAAKKRTGEIFLDRVWQTLTGRTGNGKRSPREHHHHFGDGGGASSSPADGEEPDADFIWWTEYFLEPGRTQLRNAFAALFGCRRTPFMLELEYERQDGSIRWFKVGGQEAQNIPGFLWGMIQDTTHDRVRERRKDQEANWMRALVDLHFDGWGVLELQDTSSIVHSSSTLNLFMGGTLMGVPSAVILPRAACRRLSAAGSLKDHLQQVKVPSRGWVTVHLTALTDATDPGLAIVAIRETTSTSSQPTDKKPDDPPPAPLPSPSPFQPTHSARGRTSRPPSFSSESKGARALSDSSPGPPPPPSRPPVVPHVSDGASPIHHHHDNKGKKRAVTLSSHRLALLPERRSAATGSDHSSGTAGSGSSSVRSLPLPQQRKRRSQPTMSFPGSPVVLATISEVCPDDGHNFECYISECGGGSRPAAKVRTPSVASAPLYGGA</sequence>
<evidence type="ECO:0000313" key="4">
    <source>
        <dbReference type="Proteomes" id="UP000041254"/>
    </source>
</evidence>
<feature type="transmembrane region" description="Helical" evidence="2">
    <location>
        <begin position="118"/>
        <end position="137"/>
    </location>
</feature>
<feature type="transmembrane region" description="Helical" evidence="2">
    <location>
        <begin position="181"/>
        <end position="198"/>
    </location>
</feature>
<dbReference type="AlphaFoldDB" id="A0A0G4ECW9"/>
<keyword evidence="2" id="KW-1133">Transmembrane helix</keyword>
<feature type="compositionally biased region" description="Pro residues" evidence="1">
    <location>
        <begin position="705"/>
        <end position="717"/>
    </location>
</feature>
<feature type="compositionally biased region" description="Low complexity" evidence="1">
    <location>
        <begin position="756"/>
        <end position="773"/>
    </location>
</feature>
<dbReference type="InParanoid" id="A0A0G4ECW9"/>
<evidence type="ECO:0000256" key="1">
    <source>
        <dbReference type="SAM" id="MobiDB-lite"/>
    </source>
</evidence>
<feature type="transmembrane region" description="Helical" evidence="2">
    <location>
        <begin position="210"/>
        <end position="228"/>
    </location>
</feature>
<proteinExistence type="predicted"/>
<keyword evidence="2" id="KW-0812">Transmembrane</keyword>
<feature type="compositionally biased region" description="Pro residues" evidence="1">
    <location>
        <begin position="663"/>
        <end position="674"/>
    </location>
</feature>
<accession>A0A0G4ECW9</accession>
<dbReference type="OrthoDB" id="347030at2759"/>
<evidence type="ECO:0008006" key="5">
    <source>
        <dbReference type="Google" id="ProtNLM"/>
    </source>
</evidence>
<keyword evidence="4" id="KW-1185">Reference proteome</keyword>
<feature type="region of interest" description="Disordered" evidence="1">
    <location>
        <begin position="430"/>
        <end position="460"/>
    </location>
</feature>
<protein>
    <recommendedName>
        <fullName evidence="5">PAS domain-containing protein</fullName>
    </recommendedName>
</protein>
<feature type="transmembrane region" description="Helical" evidence="2">
    <location>
        <begin position="47"/>
        <end position="64"/>
    </location>
</feature>
<feature type="region of interest" description="Disordered" evidence="1">
    <location>
        <begin position="647"/>
        <end position="739"/>
    </location>
</feature>
<evidence type="ECO:0000313" key="3">
    <source>
        <dbReference type="EMBL" id="CEL93834.1"/>
    </source>
</evidence>
<gene>
    <name evidence="3" type="ORF">Vbra_20245</name>
</gene>
<dbReference type="EMBL" id="CDMY01000193">
    <property type="protein sequence ID" value="CEL93834.1"/>
    <property type="molecule type" value="Genomic_DNA"/>
</dbReference>
<organism evidence="3 4">
    <name type="scientific">Vitrella brassicaformis (strain CCMP3155)</name>
    <dbReference type="NCBI Taxonomy" id="1169540"/>
    <lineage>
        <taxon>Eukaryota</taxon>
        <taxon>Sar</taxon>
        <taxon>Alveolata</taxon>
        <taxon>Colpodellida</taxon>
        <taxon>Vitrellaceae</taxon>
        <taxon>Vitrella</taxon>
    </lineage>
</organism>
<feature type="transmembrane region" description="Helical" evidence="2">
    <location>
        <begin position="84"/>
        <end position="106"/>
    </location>
</feature>
<dbReference type="Proteomes" id="UP000041254">
    <property type="component" value="Unassembled WGS sequence"/>
</dbReference>
<feature type="region of interest" description="Disordered" evidence="1">
    <location>
        <begin position="752"/>
        <end position="796"/>
    </location>
</feature>
<feature type="compositionally biased region" description="Basic residues" evidence="1">
    <location>
        <begin position="727"/>
        <end position="739"/>
    </location>
</feature>
<evidence type="ECO:0000256" key="2">
    <source>
        <dbReference type="SAM" id="Phobius"/>
    </source>
</evidence>
<keyword evidence="2" id="KW-0472">Membrane</keyword>
<name>A0A0G4ECW9_VITBC</name>
<dbReference type="VEuPathDB" id="CryptoDB:Vbra_20245"/>
<reference evidence="3 4" key="1">
    <citation type="submission" date="2014-11" db="EMBL/GenBank/DDBJ databases">
        <authorList>
            <person name="Zhu J."/>
            <person name="Qi W."/>
            <person name="Song R."/>
        </authorList>
    </citation>
    <scope>NUCLEOTIDE SEQUENCE [LARGE SCALE GENOMIC DNA]</scope>
</reference>